<dbReference type="HOGENOM" id="CLU_1838194_0_0_1"/>
<keyword evidence="3" id="KW-1185">Reference proteome</keyword>
<organism evidence="2">
    <name type="scientific">Oryza barthii</name>
    <dbReference type="NCBI Taxonomy" id="65489"/>
    <lineage>
        <taxon>Eukaryota</taxon>
        <taxon>Viridiplantae</taxon>
        <taxon>Streptophyta</taxon>
        <taxon>Embryophyta</taxon>
        <taxon>Tracheophyta</taxon>
        <taxon>Spermatophyta</taxon>
        <taxon>Magnoliopsida</taxon>
        <taxon>Liliopsida</taxon>
        <taxon>Poales</taxon>
        <taxon>Poaceae</taxon>
        <taxon>BOP clade</taxon>
        <taxon>Oryzoideae</taxon>
        <taxon>Oryzeae</taxon>
        <taxon>Oryzinae</taxon>
        <taxon>Oryza</taxon>
    </lineage>
</organism>
<dbReference type="EnsemblPlants" id="OBART06G19210.1">
    <property type="protein sequence ID" value="OBART06G19210.1"/>
    <property type="gene ID" value="OBART06G19210"/>
</dbReference>
<dbReference type="Proteomes" id="UP000026960">
    <property type="component" value="Chromosome 6"/>
</dbReference>
<name>A0A0D3GI33_9ORYZ</name>
<dbReference type="Gramene" id="OBART06G19210.1">
    <property type="protein sequence ID" value="OBART06G19210.1"/>
    <property type="gene ID" value="OBART06G19210"/>
</dbReference>
<feature type="compositionally biased region" description="Basic and acidic residues" evidence="1">
    <location>
        <begin position="114"/>
        <end position="124"/>
    </location>
</feature>
<accession>A0A0D3GI33</accession>
<proteinExistence type="predicted"/>
<feature type="region of interest" description="Disordered" evidence="1">
    <location>
        <begin position="1"/>
        <end position="28"/>
    </location>
</feature>
<feature type="region of interest" description="Disordered" evidence="1">
    <location>
        <begin position="88"/>
        <end position="140"/>
    </location>
</feature>
<protein>
    <submittedName>
        <fullName evidence="2">Uncharacterized protein</fullName>
    </submittedName>
</protein>
<sequence length="140" mass="15334">MSYGRYRQSSSHTSPLPDPVGWRADSSSPHLSDLPSSWLIHGCLCQCHGDTTSIHLTTMPAITRLSQKSQEASKASVFVPRPAAAHLQQMQQLARRTPLWSGRGGARRKGGVRRPPDPQLHRPNTDAPPASASTTRQVCY</sequence>
<evidence type="ECO:0000313" key="2">
    <source>
        <dbReference type="EnsemblPlants" id="OBART06G19210.1"/>
    </source>
</evidence>
<reference evidence="2" key="1">
    <citation type="journal article" date="2009" name="Rice">
        <title>De Novo Next Generation Sequencing of Plant Genomes.</title>
        <authorList>
            <person name="Rounsley S."/>
            <person name="Marri P.R."/>
            <person name="Yu Y."/>
            <person name="He R."/>
            <person name="Sisneros N."/>
            <person name="Goicoechea J.L."/>
            <person name="Lee S.J."/>
            <person name="Angelova A."/>
            <person name="Kudrna D."/>
            <person name="Luo M."/>
            <person name="Affourtit J."/>
            <person name="Desany B."/>
            <person name="Knight J."/>
            <person name="Niazi F."/>
            <person name="Egholm M."/>
            <person name="Wing R.A."/>
        </authorList>
    </citation>
    <scope>NUCLEOTIDE SEQUENCE [LARGE SCALE GENOMIC DNA]</scope>
    <source>
        <strain evidence="2">cv. IRGC 105608</strain>
    </source>
</reference>
<reference evidence="2" key="2">
    <citation type="submission" date="2015-03" db="UniProtKB">
        <authorList>
            <consortium name="EnsemblPlants"/>
        </authorList>
    </citation>
    <scope>IDENTIFICATION</scope>
</reference>
<dbReference type="PaxDb" id="65489-OBART06G19210.1"/>
<evidence type="ECO:0000256" key="1">
    <source>
        <dbReference type="SAM" id="MobiDB-lite"/>
    </source>
</evidence>
<feature type="compositionally biased region" description="Polar residues" evidence="1">
    <location>
        <begin position="131"/>
        <end position="140"/>
    </location>
</feature>
<dbReference type="AlphaFoldDB" id="A0A0D3GI33"/>
<evidence type="ECO:0000313" key="3">
    <source>
        <dbReference type="Proteomes" id="UP000026960"/>
    </source>
</evidence>